<dbReference type="SUPFAM" id="SSF52129">
    <property type="entry name" value="Caspase-like"/>
    <property type="match status" value="1"/>
</dbReference>
<feature type="domain" description="Caspase family p10" evidence="4">
    <location>
        <begin position="276"/>
        <end position="351"/>
    </location>
</feature>
<dbReference type="InterPro" id="IPR002138">
    <property type="entry name" value="Pept_C14_p10"/>
</dbReference>
<dbReference type="PANTHER" id="PTHR22576">
    <property type="entry name" value="MUCOSA ASSOCIATED LYMPHOID TISSUE LYMPHOMA TRANSLOCATION PROTEIN 1/PARACASPASE"/>
    <property type="match status" value="1"/>
</dbReference>
<dbReference type="HOGENOM" id="CLU_785937_0_0_1"/>
<dbReference type="InterPro" id="IPR052039">
    <property type="entry name" value="Caspase-related_regulators"/>
</dbReference>
<dbReference type="EMBL" id="CAQQ02390024">
    <property type="status" value="NOT_ANNOTATED_CDS"/>
    <property type="molecule type" value="Genomic_DNA"/>
</dbReference>
<keyword evidence="3" id="KW-0732">Signal</keyword>
<evidence type="ECO:0000256" key="3">
    <source>
        <dbReference type="SAM" id="SignalP"/>
    </source>
</evidence>
<dbReference type="Gene3D" id="3.40.50.1460">
    <property type="match status" value="1"/>
</dbReference>
<dbReference type="AlphaFoldDB" id="T1GG20"/>
<dbReference type="SMART" id="SM00115">
    <property type="entry name" value="CASc"/>
    <property type="match status" value="1"/>
</dbReference>
<feature type="signal peptide" evidence="3">
    <location>
        <begin position="1"/>
        <end position="21"/>
    </location>
</feature>
<dbReference type="InterPro" id="IPR011600">
    <property type="entry name" value="Pept_C14_caspase"/>
</dbReference>
<evidence type="ECO:0000313" key="6">
    <source>
        <dbReference type="EnsemblMetazoa" id="MESCA002325-PA"/>
    </source>
</evidence>
<dbReference type="PROSITE" id="PS50207">
    <property type="entry name" value="CASPASE_P10"/>
    <property type="match status" value="1"/>
</dbReference>
<dbReference type="OMA" id="QEPPINV"/>
<dbReference type="GO" id="GO:0006508">
    <property type="term" value="P:proteolysis"/>
    <property type="evidence" value="ECO:0007669"/>
    <property type="project" value="InterPro"/>
</dbReference>
<keyword evidence="7" id="KW-1185">Reference proteome</keyword>
<dbReference type="PANTHER" id="PTHR22576:SF41">
    <property type="entry name" value="CASPASE 14, APOPTOSIS-RELATED CYSTEINE PEPTIDASE"/>
    <property type="match status" value="1"/>
</dbReference>
<dbReference type="InterPro" id="IPR015917">
    <property type="entry name" value="Pept_C14A"/>
</dbReference>
<comment type="similarity">
    <text evidence="1 2">Belongs to the peptidase C14A family.</text>
</comment>
<sequence>MYSRPLEKIAIVSILLSLIESTSIKSQPNARAAMSFQTTRQSETKKTSVFVTSNCIERQTITTTVSSKIDRRVSFSTMETEPMFLRSPERATIAYKPESKMLAYKSDPKIKVLQTSRRPSLKSDAYMYQKASENPPLPNIVNANLKNGPVYVFSNSKIDKNKNVINCYDKDINSLNNAFKKFNMNVIVKKDKTKSRIQNRIKEKFMYCCGNFVGGQRNDKIEAKDDLYSIDDDIVLPLLKNKTLQGKPKIFIIQASRGDMEISVKTDGVSYGGNPSEVIKLYSSFEGYKSYRNEEGSILIQEFVNVLNESGDSLGISDIFEHVIKEVRFKTRGKQIPVMVKNLDQRYVFGQHK</sequence>
<dbReference type="InterPro" id="IPR001309">
    <property type="entry name" value="Pept_C14_p20"/>
</dbReference>
<feature type="chain" id="PRO_5004577320" description="Caspase family p20 domain-containing protein" evidence="3">
    <location>
        <begin position="22"/>
        <end position="353"/>
    </location>
</feature>
<dbReference type="PROSITE" id="PS50208">
    <property type="entry name" value="CASPASE_P20"/>
    <property type="match status" value="1"/>
</dbReference>
<evidence type="ECO:0000313" key="7">
    <source>
        <dbReference type="Proteomes" id="UP000015102"/>
    </source>
</evidence>
<feature type="domain" description="Caspase family p20" evidence="5">
    <location>
        <begin position="242"/>
        <end position="260"/>
    </location>
</feature>
<dbReference type="GO" id="GO:0004197">
    <property type="term" value="F:cysteine-type endopeptidase activity"/>
    <property type="evidence" value="ECO:0007669"/>
    <property type="project" value="InterPro"/>
</dbReference>
<proteinExistence type="inferred from homology"/>
<evidence type="ECO:0000256" key="2">
    <source>
        <dbReference type="RuleBase" id="RU003971"/>
    </source>
</evidence>
<protein>
    <recommendedName>
        <fullName evidence="8">Caspase family p20 domain-containing protein</fullName>
    </recommendedName>
</protein>
<dbReference type="EnsemblMetazoa" id="MESCA002325-RA">
    <property type="protein sequence ID" value="MESCA002325-PA"/>
    <property type="gene ID" value="MESCA002325"/>
</dbReference>
<evidence type="ECO:0008006" key="8">
    <source>
        <dbReference type="Google" id="ProtNLM"/>
    </source>
</evidence>
<reference evidence="6" key="2">
    <citation type="submission" date="2015-06" db="UniProtKB">
        <authorList>
            <consortium name="EnsemblMetazoa"/>
        </authorList>
    </citation>
    <scope>IDENTIFICATION</scope>
</reference>
<dbReference type="Proteomes" id="UP000015102">
    <property type="component" value="Unassembled WGS sequence"/>
</dbReference>
<evidence type="ECO:0000259" key="5">
    <source>
        <dbReference type="PROSITE" id="PS50208"/>
    </source>
</evidence>
<reference evidence="7" key="1">
    <citation type="submission" date="2013-02" db="EMBL/GenBank/DDBJ databases">
        <authorList>
            <person name="Hughes D."/>
        </authorList>
    </citation>
    <scope>NUCLEOTIDE SEQUENCE</scope>
    <source>
        <strain>Durham</strain>
        <strain evidence="7">NC isolate 2 -- Noor lab</strain>
    </source>
</reference>
<evidence type="ECO:0000259" key="4">
    <source>
        <dbReference type="PROSITE" id="PS50207"/>
    </source>
</evidence>
<dbReference type="InterPro" id="IPR029030">
    <property type="entry name" value="Caspase-like_dom_sf"/>
</dbReference>
<accession>T1GG20</accession>
<evidence type="ECO:0000256" key="1">
    <source>
        <dbReference type="ARBA" id="ARBA00010134"/>
    </source>
</evidence>
<organism evidence="6 7">
    <name type="scientific">Megaselia scalaris</name>
    <name type="common">Humpbacked fly</name>
    <name type="synonym">Phora scalaris</name>
    <dbReference type="NCBI Taxonomy" id="36166"/>
    <lineage>
        <taxon>Eukaryota</taxon>
        <taxon>Metazoa</taxon>
        <taxon>Ecdysozoa</taxon>
        <taxon>Arthropoda</taxon>
        <taxon>Hexapoda</taxon>
        <taxon>Insecta</taxon>
        <taxon>Pterygota</taxon>
        <taxon>Neoptera</taxon>
        <taxon>Endopterygota</taxon>
        <taxon>Diptera</taxon>
        <taxon>Brachycera</taxon>
        <taxon>Muscomorpha</taxon>
        <taxon>Platypezoidea</taxon>
        <taxon>Phoridae</taxon>
        <taxon>Megaseliini</taxon>
        <taxon>Megaselia</taxon>
    </lineage>
</organism>
<name>T1GG20_MEGSC</name>
<dbReference type="Pfam" id="PF00656">
    <property type="entry name" value="Peptidase_C14"/>
    <property type="match status" value="1"/>
</dbReference>
<dbReference type="STRING" id="36166.T1GG20"/>